<accession>A0ABY3TDW7</accession>
<reference evidence="1" key="1">
    <citation type="submission" date="2022-08" db="EMBL/GenBank/DDBJ databases">
        <title>Whole genome sequencing of non-tuberculosis mycobacteria type-strains.</title>
        <authorList>
            <person name="Igarashi Y."/>
            <person name="Osugi A."/>
            <person name="Mitarai S."/>
        </authorList>
    </citation>
    <scope>NUCLEOTIDE SEQUENCE</scope>
    <source>
        <strain evidence="1">JCM 16369</strain>
    </source>
</reference>
<dbReference type="EMBL" id="CP092362">
    <property type="protein sequence ID" value="ULN39657.1"/>
    <property type="molecule type" value="Genomic_DNA"/>
</dbReference>
<protein>
    <recommendedName>
        <fullName evidence="3">Secreted peptide</fullName>
    </recommendedName>
</protein>
<proteinExistence type="predicted"/>
<sequence>MVTFAPLPLAAAVVVAADADVVVPAVDVVAGVVLASPELSSFEQLTPPIITMPTAPTTLSTLTFIVVSFACPATHGRA</sequence>
<keyword evidence="2" id="KW-1185">Reference proteome</keyword>
<organism evidence="1 2">
    <name type="scientific">Mycolicibacterium crocinum</name>
    <dbReference type="NCBI Taxonomy" id="388459"/>
    <lineage>
        <taxon>Bacteria</taxon>
        <taxon>Bacillati</taxon>
        <taxon>Actinomycetota</taxon>
        <taxon>Actinomycetes</taxon>
        <taxon>Mycobacteriales</taxon>
        <taxon>Mycobacteriaceae</taxon>
        <taxon>Mycolicibacterium</taxon>
    </lineage>
</organism>
<name>A0ABY3TDW7_9MYCO</name>
<evidence type="ECO:0000313" key="2">
    <source>
        <dbReference type="Proteomes" id="UP001055337"/>
    </source>
</evidence>
<evidence type="ECO:0000313" key="1">
    <source>
        <dbReference type="EMBL" id="ULN39657.1"/>
    </source>
</evidence>
<gene>
    <name evidence="1" type="ORF">MI149_18200</name>
</gene>
<evidence type="ECO:0008006" key="3">
    <source>
        <dbReference type="Google" id="ProtNLM"/>
    </source>
</evidence>
<dbReference type="Proteomes" id="UP001055337">
    <property type="component" value="Chromosome"/>
</dbReference>